<dbReference type="InterPro" id="IPR012919">
    <property type="entry name" value="SUN_dom"/>
</dbReference>
<protein>
    <submittedName>
        <fullName evidence="6">SUN3 protein</fullName>
    </submittedName>
</protein>
<name>A0A7K9XRG3_9GRUI</name>
<feature type="domain" description="SUN" evidence="5">
    <location>
        <begin position="1"/>
        <end position="126"/>
    </location>
</feature>
<keyword evidence="3" id="KW-1133">Transmembrane helix</keyword>
<dbReference type="GO" id="GO:0043495">
    <property type="term" value="F:protein-membrane adaptor activity"/>
    <property type="evidence" value="ECO:0007669"/>
    <property type="project" value="TreeGrafter"/>
</dbReference>
<dbReference type="EMBL" id="VWZZ01006749">
    <property type="protein sequence ID" value="NXJ00193.1"/>
    <property type="molecule type" value="Genomic_DNA"/>
</dbReference>
<dbReference type="PROSITE" id="PS51469">
    <property type="entry name" value="SUN"/>
    <property type="match status" value="1"/>
</dbReference>
<gene>
    <name evidence="6" type="primary">Sun3</name>
    <name evidence="6" type="ORF">PSOCRE_R08478</name>
</gene>
<evidence type="ECO:0000313" key="6">
    <source>
        <dbReference type="EMBL" id="NXJ00193.1"/>
    </source>
</evidence>
<feature type="non-terminal residue" evidence="6">
    <location>
        <position position="136"/>
    </location>
</feature>
<dbReference type="PANTHER" id="PTHR12911:SF24">
    <property type="entry name" value="SUN DOMAIN-CONTAINING PROTEIN 3"/>
    <property type="match status" value="1"/>
</dbReference>
<dbReference type="PANTHER" id="PTHR12911">
    <property type="entry name" value="SAD1/UNC-84-LIKE PROTEIN-RELATED"/>
    <property type="match status" value="1"/>
</dbReference>
<dbReference type="Gene3D" id="2.60.120.260">
    <property type="entry name" value="Galactose-binding domain-like"/>
    <property type="match status" value="1"/>
</dbReference>
<proteinExistence type="predicted"/>
<evidence type="ECO:0000313" key="7">
    <source>
        <dbReference type="Proteomes" id="UP000587472"/>
    </source>
</evidence>
<keyword evidence="4" id="KW-0472">Membrane</keyword>
<accession>A0A7K9XRG3</accession>
<dbReference type="GO" id="GO:0034993">
    <property type="term" value="C:meiotic nuclear membrane microtubule tethering complex"/>
    <property type="evidence" value="ECO:0007669"/>
    <property type="project" value="TreeGrafter"/>
</dbReference>
<evidence type="ECO:0000256" key="3">
    <source>
        <dbReference type="ARBA" id="ARBA00022989"/>
    </source>
</evidence>
<reference evidence="6 7" key="1">
    <citation type="submission" date="2019-09" db="EMBL/GenBank/DDBJ databases">
        <title>Bird 10,000 Genomes (B10K) Project - Family phase.</title>
        <authorList>
            <person name="Zhang G."/>
        </authorList>
    </citation>
    <scope>NUCLEOTIDE SEQUENCE [LARGE SCALE GENOMIC DNA]</scope>
    <source>
        <strain evidence="6">B10K-DU-001-60</strain>
        <tissue evidence="6">Muscle</tissue>
    </source>
</reference>
<comment type="caution">
    <text evidence="6">The sequence shown here is derived from an EMBL/GenBank/DDBJ whole genome shotgun (WGS) entry which is preliminary data.</text>
</comment>
<evidence type="ECO:0000256" key="2">
    <source>
        <dbReference type="ARBA" id="ARBA00022692"/>
    </source>
</evidence>
<dbReference type="Proteomes" id="UP000587472">
    <property type="component" value="Unassembled WGS sequence"/>
</dbReference>
<sequence length="136" mass="15090">SPGYCWPFQGSQGQVLIRLPTPIQPMTITVQHTSKIASPLGSVSSAPRDFTVFVSHWWLGPTRGAEQDETLLGTFTYAVQKAPTQSFPLQVQIPRAFQFLKLVIQSNWGKPAYTCIYRVQVYGKIVGKKGIGQTHV</sequence>
<evidence type="ECO:0000259" key="5">
    <source>
        <dbReference type="PROSITE" id="PS51469"/>
    </source>
</evidence>
<keyword evidence="7" id="KW-1185">Reference proteome</keyword>
<organism evidence="6 7">
    <name type="scientific">Psophia crepitans</name>
    <name type="common">common trumpeter</name>
    <dbReference type="NCBI Taxonomy" id="54359"/>
    <lineage>
        <taxon>Eukaryota</taxon>
        <taxon>Metazoa</taxon>
        <taxon>Chordata</taxon>
        <taxon>Craniata</taxon>
        <taxon>Vertebrata</taxon>
        <taxon>Euteleostomi</taxon>
        <taxon>Archelosauria</taxon>
        <taxon>Archosauria</taxon>
        <taxon>Dinosauria</taxon>
        <taxon>Saurischia</taxon>
        <taxon>Theropoda</taxon>
        <taxon>Coelurosauria</taxon>
        <taxon>Aves</taxon>
        <taxon>Neognathae</taxon>
        <taxon>Neoaves</taxon>
        <taxon>Gruiformes</taxon>
        <taxon>Psophiidae</taxon>
        <taxon>Psophia</taxon>
    </lineage>
</organism>
<comment type="subcellular location">
    <subcellularLocation>
        <location evidence="1">Nucleus inner membrane</location>
    </subcellularLocation>
</comment>
<keyword evidence="2" id="KW-0812">Transmembrane</keyword>
<dbReference type="AlphaFoldDB" id="A0A7K9XRG3"/>
<dbReference type="Pfam" id="PF07738">
    <property type="entry name" value="Sad1_UNC"/>
    <property type="match status" value="1"/>
</dbReference>
<feature type="non-terminal residue" evidence="6">
    <location>
        <position position="1"/>
    </location>
</feature>
<dbReference type="InterPro" id="IPR045119">
    <property type="entry name" value="SUN1-5"/>
</dbReference>
<dbReference type="GO" id="GO:0005637">
    <property type="term" value="C:nuclear inner membrane"/>
    <property type="evidence" value="ECO:0007669"/>
    <property type="project" value="UniProtKB-SubCell"/>
</dbReference>
<evidence type="ECO:0000256" key="1">
    <source>
        <dbReference type="ARBA" id="ARBA00004540"/>
    </source>
</evidence>
<evidence type="ECO:0000256" key="4">
    <source>
        <dbReference type="ARBA" id="ARBA00023136"/>
    </source>
</evidence>